<proteinExistence type="predicted"/>
<name>A0A8T3V8T8_9EURY</name>
<sequence>MVLIHGIFASKEIMNPLYDHFSKTHHVLSYDVRGHGKSDKLESFDLDDYADDLNGIINELNLDRPIVIGISMGSYVALRTAEKYPDALSRIVLLGSRGQGEISLMQKAAEENEGDSDIDLKEMGRMISRRVYAPDTTMEQVAEFYKGNRSEVELTEEERKNIYASLAHYDMVSDADRVRIPVLLLVGEYDGINPPEESIRLHEILPTSELEIVEGAGHIAYLERESEVIELIESFIG</sequence>
<dbReference type="EMBL" id="SUTK01000006">
    <property type="protein sequence ID" value="MBE6501280.1"/>
    <property type="molecule type" value="Genomic_DNA"/>
</dbReference>
<feature type="domain" description="AB hydrolase-1" evidence="2">
    <location>
        <begin position="1"/>
        <end position="224"/>
    </location>
</feature>
<evidence type="ECO:0000259" key="2">
    <source>
        <dbReference type="Pfam" id="PF00561"/>
    </source>
</evidence>
<dbReference type="Gene3D" id="3.40.50.1820">
    <property type="entry name" value="alpha/beta hydrolase"/>
    <property type="match status" value="1"/>
</dbReference>
<dbReference type="PANTHER" id="PTHR43798:SF31">
    <property type="entry name" value="AB HYDROLASE SUPERFAMILY PROTEIN YCLE"/>
    <property type="match status" value="1"/>
</dbReference>
<dbReference type="Proteomes" id="UP000783037">
    <property type="component" value="Unassembled WGS sequence"/>
</dbReference>
<dbReference type="PRINTS" id="PR00111">
    <property type="entry name" value="ABHYDROLASE"/>
</dbReference>
<dbReference type="PANTHER" id="PTHR43798">
    <property type="entry name" value="MONOACYLGLYCEROL LIPASE"/>
    <property type="match status" value="1"/>
</dbReference>
<accession>A0A8T3V8T8</accession>
<dbReference type="InterPro" id="IPR029058">
    <property type="entry name" value="AB_hydrolase_fold"/>
</dbReference>
<evidence type="ECO:0000313" key="4">
    <source>
        <dbReference type="Proteomes" id="UP000783037"/>
    </source>
</evidence>
<organism evidence="3 4">
    <name type="scientific">Methanobrevibacter thaueri</name>
    <dbReference type="NCBI Taxonomy" id="190975"/>
    <lineage>
        <taxon>Archaea</taxon>
        <taxon>Methanobacteriati</taxon>
        <taxon>Methanobacteriota</taxon>
        <taxon>Methanomada group</taxon>
        <taxon>Methanobacteria</taxon>
        <taxon>Methanobacteriales</taxon>
        <taxon>Methanobacteriaceae</taxon>
        <taxon>Methanobrevibacter</taxon>
    </lineage>
</organism>
<dbReference type="RefSeq" id="WP_303738393.1">
    <property type="nucleotide sequence ID" value="NZ_SUTK01000006.1"/>
</dbReference>
<protein>
    <submittedName>
        <fullName evidence="3">Alpha/beta hydrolase</fullName>
    </submittedName>
</protein>
<keyword evidence="1 3" id="KW-0378">Hydrolase</keyword>
<evidence type="ECO:0000256" key="1">
    <source>
        <dbReference type="ARBA" id="ARBA00022801"/>
    </source>
</evidence>
<dbReference type="SUPFAM" id="SSF53474">
    <property type="entry name" value="alpha/beta-Hydrolases"/>
    <property type="match status" value="1"/>
</dbReference>
<evidence type="ECO:0000313" key="3">
    <source>
        <dbReference type="EMBL" id="MBE6501280.1"/>
    </source>
</evidence>
<dbReference type="InterPro" id="IPR050266">
    <property type="entry name" value="AB_hydrolase_sf"/>
</dbReference>
<dbReference type="GO" id="GO:0016787">
    <property type="term" value="F:hydrolase activity"/>
    <property type="evidence" value="ECO:0007669"/>
    <property type="project" value="UniProtKB-KW"/>
</dbReference>
<dbReference type="InterPro" id="IPR000073">
    <property type="entry name" value="AB_hydrolase_1"/>
</dbReference>
<dbReference type="GO" id="GO:0016020">
    <property type="term" value="C:membrane"/>
    <property type="evidence" value="ECO:0007669"/>
    <property type="project" value="TreeGrafter"/>
</dbReference>
<gene>
    <name evidence="3" type="ORF">E7Z79_02435</name>
</gene>
<dbReference type="AlphaFoldDB" id="A0A8T3V8T8"/>
<comment type="caution">
    <text evidence="3">The sequence shown here is derived from an EMBL/GenBank/DDBJ whole genome shotgun (WGS) entry which is preliminary data.</text>
</comment>
<dbReference type="Pfam" id="PF00561">
    <property type="entry name" value="Abhydrolase_1"/>
    <property type="match status" value="1"/>
</dbReference>
<reference evidence="3" key="1">
    <citation type="submission" date="2019-04" db="EMBL/GenBank/DDBJ databases">
        <title>Evolution of Biomass-Degrading Anaerobic Consortia Revealed by Metagenomics.</title>
        <authorList>
            <person name="Peng X."/>
        </authorList>
    </citation>
    <scope>NUCLEOTIDE SEQUENCE</scope>
    <source>
        <strain evidence="3">SIG18</strain>
    </source>
</reference>